<dbReference type="InterPro" id="IPR036598">
    <property type="entry name" value="GOLD_dom_sf"/>
</dbReference>
<gene>
    <name evidence="12" type="primary">LOC102804906</name>
</gene>
<dbReference type="Gene3D" id="2.60.120.680">
    <property type="entry name" value="GOLD domain"/>
    <property type="match status" value="1"/>
</dbReference>
<feature type="transmembrane region" description="Helical" evidence="9">
    <location>
        <begin position="169"/>
        <end position="188"/>
    </location>
</feature>
<dbReference type="SMART" id="SM01190">
    <property type="entry name" value="EMP24_GP25L"/>
    <property type="match status" value="1"/>
</dbReference>
<evidence type="ECO:0000256" key="5">
    <source>
        <dbReference type="ARBA" id="ARBA00022989"/>
    </source>
</evidence>
<dbReference type="InterPro" id="IPR015720">
    <property type="entry name" value="Emp24-like"/>
</dbReference>
<proteinExistence type="inferred from homology"/>
<evidence type="ECO:0000256" key="2">
    <source>
        <dbReference type="ARBA" id="ARBA00007104"/>
    </source>
</evidence>
<dbReference type="PROSITE" id="PS50866">
    <property type="entry name" value="GOLD"/>
    <property type="match status" value="1"/>
</dbReference>
<evidence type="ECO:0000256" key="1">
    <source>
        <dbReference type="ARBA" id="ARBA00004479"/>
    </source>
</evidence>
<evidence type="ECO:0000256" key="4">
    <source>
        <dbReference type="ARBA" id="ARBA00022729"/>
    </source>
</evidence>
<dbReference type="PANTHER" id="PTHR22811">
    <property type="entry name" value="TRANSMEMBRANE EMP24 DOMAIN-CONTAINING PROTEIN"/>
    <property type="match status" value="1"/>
</dbReference>
<keyword evidence="11" id="KW-1185">Reference proteome</keyword>
<evidence type="ECO:0000256" key="9">
    <source>
        <dbReference type="SAM" id="Phobius"/>
    </source>
</evidence>
<dbReference type="RefSeq" id="XP_006822977.1">
    <property type="nucleotide sequence ID" value="XM_006822914.1"/>
</dbReference>
<evidence type="ECO:0000313" key="11">
    <source>
        <dbReference type="Proteomes" id="UP000694865"/>
    </source>
</evidence>
<evidence type="ECO:0000256" key="7">
    <source>
        <dbReference type="ARBA" id="ARBA00037847"/>
    </source>
</evidence>
<organism evidence="11 12">
    <name type="scientific">Saccoglossus kowalevskii</name>
    <name type="common">Acorn worm</name>
    <dbReference type="NCBI Taxonomy" id="10224"/>
    <lineage>
        <taxon>Eukaryota</taxon>
        <taxon>Metazoa</taxon>
        <taxon>Hemichordata</taxon>
        <taxon>Enteropneusta</taxon>
        <taxon>Harrimaniidae</taxon>
        <taxon>Saccoglossus</taxon>
    </lineage>
</organism>
<evidence type="ECO:0000256" key="8">
    <source>
        <dbReference type="RuleBase" id="RU003827"/>
    </source>
</evidence>
<protein>
    <submittedName>
        <fullName evidence="12">Transmembrane emp24 domain-containing protein 6-like</fullName>
    </submittedName>
</protein>
<keyword evidence="6 9" id="KW-0472">Membrane</keyword>
<evidence type="ECO:0000256" key="3">
    <source>
        <dbReference type="ARBA" id="ARBA00022692"/>
    </source>
</evidence>
<sequence length="205" mass="23195">MTQPLVVTRDVAAGAMATTISVLSSAGRNYDIDFILKAPNGAILKEIPDEEDGSYKTMIMRKGVYTLCFDNGFSKFTSKQLYLELTIVQRGEWKKYMEMQREQIIAEVNAIEGEVVASAMENVTEAMIDKLDYIADHMDSISFLQGTGRRRAIRDWHLANSNHSYIQKWSIAQCIVIVSASVFQVFLLRRMFNIKAVTPTQKPRA</sequence>
<evidence type="ECO:0000313" key="12">
    <source>
        <dbReference type="RefSeq" id="XP_006822977.1"/>
    </source>
</evidence>
<reference evidence="12" key="1">
    <citation type="submission" date="2025-08" db="UniProtKB">
        <authorList>
            <consortium name="RefSeq"/>
        </authorList>
    </citation>
    <scope>IDENTIFICATION</scope>
    <source>
        <tissue evidence="12">Testes</tissue>
    </source>
</reference>
<name>A0ABM0MSI6_SACKO</name>
<keyword evidence="5 9" id="KW-1133">Transmembrane helix</keyword>
<comment type="similarity">
    <text evidence="2 8">Belongs to the EMP24/GP25L family.</text>
</comment>
<dbReference type="Pfam" id="PF01105">
    <property type="entry name" value="EMP24_GP25L"/>
    <property type="match status" value="1"/>
</dbReference>
<dbReference type="SUPFAM" id="SSF101576">
    <property type="entry name" value="Supernatant protein factor (SPF), C-terminal domain"/>
    <property type="match status" value="1"/>
</dbReference>
<feature type="domain" description="GOLD" evidence="10">
    <location>
        <begin position="1"/>
        <end position="87"/>
    </location>
</feature>
<dbReference type="InterPro" id="IPR009038">
    <property type="entry name" value="GOLD_dom"/>
</dbReference>
<dbReference type="Proteomes" id="UP000694865">
    <property type="component" value="Unplaced"/>
</dbReference>
<evidence type="ECO:0000256" key="6">
    <source>
        <dbReference type="ARBA" id="ARBA00023136"/>
    </source>
</evidence>
<keyword evidence="3 8" id="KW-0812">Transmembrane</keyword>
<accession>A0ABM0MSI6</accession>
<evidence type="ECO:0000259" key="10">
    <source>
        <dbReference type="PROSITE" id="PS50866"/>
    </source>
</evidence>
<comment type="subcellular location">
    <subcellularLocation>
        <location evidence="7">Endomembrane system</location>
        <topology evidence="7">Single-pass membrane protein</topology>
    </subcellularLocation>
    <subcellularLocation>
        <location evidence="1 8">Membrane</location>
        <topology evidence="1 8">Single-pass type I membrane protein</topology>
    </subcellularLocation>
</comment>
<keyword evidence="4" id="KW-0732">Signal</keyword>
<dbReference type="GeneID" id="102804906"/>